<dbReference type="Gene3D" id="3.40.50.1820">
    <property type="entry name" value="alpha/beta hydrolase"/>
    <property type="match status" value="1"/>
</dbReference>
<dbReference type="Proteomes" id="UP000441523">
    <property type="component" value="Unassembled WGS sequence"/>
</dbReference>
<reference evidence="3 4" key="1">
    <citation type="submission" date="2019-09" db="EMBL/GenBank/DDBJ databases">
        <title>YIM 132548 draft genome.</title>
        <authorList>
            <person name="Jiang L."/>
        </authorList>
    </citation>
    <scope>NUCLEOTIDE SEQUENCE [LARGE SCALE GENOMIC DNA]</scope>
    <source>
        <strain evidence="3 4">YIM 132548</strain>
    </source>
</reference>
<keyword evidence="4" id="KW-1185">Reference proteome</keyword>
<dbReference type="InterPro" id="IPR000073">
    <property type="entry name" value="AB_hydrolase_1"/>
</dbReference>
<dbReference type="AlphaFoldDB" id="A0A6N6MMX4"/>
<dbReference type="Pfam" id="PF12697">
    <property type="entry name" value="Abhydrolase_6"/>
    <property type="match status" value="1"/>
</dbReference>
<dbReference type="GO" id="GO:0016787">
    <property type="term" value="F:hydrolase activity"/>
    <property type="evidence" value="ECO:0007669"/>
    <property type="project" value="UniProtKB-KW"/>
</dbReference>
<dbReference type="SUPFAM" id="SSF53474">
    <property type="entry name" value="alpha/beta-Hydrolases"/>
    <property type="match status" value="1"/>
</dbReference>
<evidence type="ECO:0000313" key="3">
    <source>
        <dbReference type="EMBL" id="KAB1072741.1"/>
    </source>
</evidence>
<evidence type="ECO:0000259" key="2">
    <source>
        <dbReference type="Pfam" id="PF12697"/>
    </source>
</evidence>
<feature type="domain" description="AB hydrolase-1" evidence="2">
    <location>
        <begin position="13"/>
        <end position="247"/>
    </location>
</feature>
<protein>
    <submittedName>
        <fullName evidence="3">Alpha/beta fold hydrolase</fullName>
    </submittedName>
</protein>
<proteinExistence type="predicted"/>
<comment type="caution">
    <text evidence="3">The sequence shown here is derived from an EMBL/GenBank/DDBJ whole genome shotgun (WGS) entry which is preliminary data.</text>
</comment>
<dbReference type="InterPro" id="IPR027056">
    <property type="entry name" value="Gluconate_2DH_su3"/>
</dbReference>
<evidence type="ECO:0000313" key="4">
    <source>
        <dbReference type="Proteomes" id="UP000441523"/>
    </source>
</evidence>
<dbReference type="InterPro" id="IPR050266">
    <property type="entry name" value="AB_hydrolase_sf"/>
</dbReference>
<dbReference type="EMBL" id="VZZJ01000011">
    <property type="protein sequence ID" value="KAB1072741.1"/>
    <property type="molecule type" value="Genomic_DNA"/>
</dbReference>
<accession>A0A6N6MMX4</accession>
<dbReference type="GO" id="GO:0016020">
    <property type="term" value="C:membrane"/>
    <property type="evidence" value="ECO:0007669"/>
    <property type="project" value="TreeGrafter"/>
</dbReference>
<organism evidence="3 4">
    <name type="scientific">Methylobacterium planeticum</name>
    <dbReference type="NCBI Taxonomy" id="2615211"/>
    <lineage>
        <taxon>Bacteria</taxon>
        <taxon>Pseudomonadati</taxon>
        <taxon>Pseudomonadota</taxon>
        <taxon>Alphaproteobacteria</taxon>
        <taxon>Hyphomicrobiales</taxon>
        <taxon>Methylobacteriaceae</taxon>
        <taxon>Methylobacterium</taxon>
    </lineage>
</organism>
<sequence>MPDPAAEPPVLFCLHLLGGSAETWDRVAERLAGRLRCVAIDLPGFGAAADLPGCGVAAMADHVAARIAALAPARWRLAGHSMGAKVALALARRAEDGAPDLAGFSGLVLVAGSPPSPEPMAEAARAAMIAWIDAGPDVRRAEADRFIRRNTGAPLAADAQARAVADVLRANPEAWKAWLGDGAREDWSCRIGVLRAPALVLSGTEDADLGPPAQVALTLPHLARGRHVTLPGAGHLLPIERPAAVADLIAGHAAEAPAAVDPGPPLPEAYRALIASERVNSRLREVLLARAAPDDPAHQPVALDPVALAILRAVLARVLPQAFDGGGRIDLAARIEARLARGGGDGWRFATLPPDAEAYARALATLDAAARERHGAPFLALDAAAQDGLLASVAAGSAAVETRDGLGAEGLKLWFEDLRADAVRTYLAHPAALARLGYGGIGAGGDDVDRMVGFTQVGIDAPEPWEPAATGERAR</sequence>
<evidence type="ECO:0000256" key="1">
    <source>
        <dbReference type="ARBA" id="ARBA00022801"/>
    </source>
</evidence>
<keyword evidence="1 3" id="KW-0378">Hydrolase</keyword>
<dbReference type="Pfam" id="PF13618">
    <property type="entry name" value="Gluconate_2-dh3"/>
    <property type="match status" value="1"/>
</dbReference>
<gene>
    <name evidence="3" type="ORF">F6X51_14110</name>
</gene>
<dbReference type="InterPro" id="IPR029058">
    <property type="entry name" value="AB_hydrolase_fold"/>
</dbReference>
<dbReference type="RefSeq" id="WP_150964316.1">
    <property type="nucleotide sequence ID" value="NZ_VZZJ01000011.1"/>
</dbReference>
<name>A0A6N6MMX4_9HYPH</name>
<dbReference type="PANTHER" id="PTHR43798:SF31">
    <property type="entry name" value="AB HYDROLASE SUPERFAMILY PROTEIN YCLE"/>
    <property type="match status" value="1"/>
</dbReference>
<dbReference type="PANTHER" id="PTHR43798">
    <property type="entry name" value="MONOACYLGLYCEROL LIPASE"/>
    <property type="match status" value="1"/>
</dbReference>